<comment type="caution">
    <text evidence="3">The sequence shown here is derived from an EMBL/GenBank/DDBJ whole genome shotgun (WGS) entry which is preliminary data.</text>
</comment>
<dbReference type="Gene3D" id="2.60.120.260">
    <property type="entry name" value="Galactose-binding domain-like"/>
    <property type="match status" value="1"/>
</dbReference>
<dbReference type="InterPro" id="IPR057561">
    <property type="entry name" value="NADase_transloc"/>
</dbReference>
<evidence type="ECO:0000256" key="1">
    <source>
        <dbReference type="SAM" id="MobiDB-lite"/>
    </source>
</evidence>
<evidence type="ECO:0000313" key="3">
    <source>
        <dbReference type="EMBL" id="MCQ4045095.1"/>
    </source>
</evidence>
<feature type="region of interest" description="Disordered" evidence="1">
    <location>
        <begin position="63"/>
        <end position="82"/>
    </location>
</feature>
<feature type="transmembrane region" description="Helical" evidence="2">
    <location>
        <begin position="24"/>
        <end position="45"/>
    </location>
</feature>
<dbReference type="InterPro" id="IPR008979">
    <property type="entry name" value="Galactose-bd-like_sf"/>
</dbReference>
<gene>
    <name evidence="3" type="ORF">NON19_24450</name>
</gene>
<evidence type="ECO:0000313" key="4">
    <source>
        <dbReference type="Proteomes" id="UP001206206"/>
    </source>
</evidence>
<dbReference type="EMBL" id="JANFNH010000037">
    <property type="protein sequence ID" value="MCQ4045095.1"/>
    <property type="molecule type" value="Genomic_DNA"/>
</dbReference>
<dbReference type="NCBIfam" id="NF047619">
    <property type="entry name" value="NADase_discoid"/>
    <property type="match status" value="1"/>
</dbReference>
<feature type="compositionally biased region" description="Polar residues" evidence="1">
    <location>
        <begin position="63"/>
        <end position="74"/>
    </location>
</feature>
<keyword evidence="2" id="KW-0472">Membrane</keyword>
<protein>
    <submittedName>
        <fullName evidence="3">Discoidin domain-containing protein</fullName>
    </submittedName>
</protein>
<accession>A0ABT1PIA6</accession>
<name>A0ABT1PIA6_9ACTN</name>
<sequence>MVPLPWWRTHWPFRRRVRGGSGRLFRAVVTLAVLAALAVGGFLLLPAGRSLFEDTRDKLSGATAVSPSKVTASSEVPGHPASNATDGFSNSYWGAPAVGDSLTFRFLAPFRLVDLVVTNGASTDPQVYHSEARPIAVDLVTITSKGQVAHKAITLNDKPGPQTVPTGISDVVTVQLIVRSAAGTGPGRHIALAEVEFFKRS</sequence>
<proteinExistence type="predicted"/>
<dbReference type="RefSeq" id="WP_255931229.1">
    <property type="nucleotide sequence ID" value="NZ_JANFNH010000037.1"/>
</dbReference>
<reference evidence="3 4" key="1">
    <citation type="submission" date="2022-06" db="EMBL/GenBank/DDBJ databases">
        <title>Draft genome sequence of type strain Streptomyces rubrisoli DSM 42083.</title>
        <authorList>
            <person name="Duangmal K."/>
            <person name="Klaysubun C."/>
        </authorList>
    </citation>
    <scope>NUCLEOTIDE SEQUENCE [LARGE SCALE GENOMIC DNA]</scope>
    <source>
        <strain evidence="3 4">DSM 42083</strain>
    </source>
</reference>
<dbReference type="SUPFAM" id="SSF49785">
    <property type="entry name" value="Galactose-binding domain-like"/>
    <property type="match status" value="1"/>
</dbReference>
<keyword evidence="2" id="KW-0812">Transmembrane</keyword>
<evidence type="ECO:0000256" key="2">
    <source>
        <dbReference type="SAM" id="Phobius"/>
    </source>
</evidence>
<keyword evidence="2" id="KW-1133">Transmembrane helix</keyword>
<organism evidence="3 4">
    <name type="scientific">Streptantibioticus rubrisoli</name>
    <dbReference type="NCBI Taxonomy" id="1387313"/>
    <lineage>
        <taxon>Bacteria</taxon>
        <taxon>Bacillati</taxon>
        <taxon>Actinomycetota</taxon>
        <taxon>Actinomycetes</taxon>
        <taxon>Kitasatosporales</taxon>
        <taxon>Streptomycetaceae</taxon>
        <taxon>Streptantibioticus</taxon>
    </lineage>
</organism>
<keyword evidence="4" id="KW-1185">Reference proteome</keyword>
<dbReference type="Proteomes" id="UP001206206">
    <property type="component" value="Unassembled WGS sequence"/>
</dbReference>